<proteinExistence type="predicted"/>
<name>A0A3A5KXX1_9HYPH</name>
<dbReference type="Proteomes" id="UP000272706">
    <property type="component" value="Unassembled WGS sequence"/>
</dbReference>
<comment type="caution">
    <text evidence="1">The sequence shown here is derived from an EMBL/GenBank/DDBJ whole genome shotgun (WGS) entry which is preliminary data.</text>
</comment>
<keyword evidence="2" id="KW-1185">Reference proteome</keyword>
<dbReference type="EMBL" id="QZWZ01000002">
    <property type="protein sequence ID" value="RJT41703.1"/>
    <property type="molecule type" value="Genomic_DNA"/>
</dbReference>
<organism evidence="1 2">
    <name type="scientific">Mesorhizobium waimense</name>
    <dbReference type="NCBI Taxonomy" id="1300307"/>
    <lineage>
        <taxon>Bacteria</taxon>
        <taxon>Pseudomonadati</taxon>
        <taxon>Pseudomonadota</taxon>
        <taxon>Alphaproteobacteria</taxon>
        <taxon>Hyphomicrobiales</taxon>
        <taxon>Phyllobacteriaceae</taxon>
        <taxon>Mesorhizobium</taxon>
    </lineage>
</organism>
<accession>A0A3A5KXX1</accession>
<reference evidence="1 2" key="1">
    <citation type="submission" date="2018-09" db="EMBL/GenBank/DDBJ databases">
        <title>Mesorhizobium carmichaelinearum sp. nov. isolated from Carmichaelinea spp. root nodules in New Zealand.</title>
        <authorList>
            <person name="De Meyer S.E."/>
        </authorList>
    </citation>
    <scope>NUCLEOTIDE SEQUENCE [LARGE SCALE GENOMIC DNA]</scope>
    <source>
        <strain evidence="1 2">ICMP19557</strain>
    </source>
</reference>
<dbReference type="AlphaFoldDB" id="A0A3A5KXX1"/>
<evidence type="ECO:0000313" key="2">
    <source>
        <dbReference type="Proteomes" id="UP000272706"/>
    </source>
</evidence>
<protein>
    <submittedName>
        <fullName evidence="1">Uncharacterized protein</fullName>
    </submittedName>
</protein>
<gene>
    <name evidence="1" type="ORF">D3227_03075</name>
</gene>
<evidence type="ECO:0000313" key="1">
    <source>
        <dbReference type="EMBL" id="RJT41703.1"/>
    </source>
</evidence>
<sequence>MANRNMAMAPPLIALPGISPRIVTGRKKPASKLSPISNAAEKAPRVATAFFSPSLYGEKVPAGG</sequence>